<dbReference type="Proteomes" id="UP000486602">
    <property type="component" value="Unassembled WGS sequence"/>
</dbReference>
<dbReference type="SUPFAM" id="SSF56436">
    <property type="entry name" value="C-type lectin-like"/>
    <property type="match status" value="1"/>
</dbReference>
<evidence type="ECO:0000259" key="2">
    <source>
        <dbReference type="Pfam" id="PF03781"/>
    </source>
</evidence>
<feature type="signal peptide" evidence="1">
    <location>
        <begin position="1"/>
        <end position="17"/>
    </location>
</feature>
<gene>
    <name evidence="3" type="ORF">G3O08_04760</name>
</gene>
<feature type="domain" description="Sulfatase-modifying factor enzyme-like" evidence="2">
    <location>
        <begin position="55"/>
        <end position="348"/>
    </location>
</feature>
<evidence type="ECO:0000313" key="4">
    <source>
        <dbReference type="Proteomes" id="UP000486602"/>
    </source>
</evidence>
<organism evidence="3 4">
    <name type="scientific">Cryomorpha ignava</name>
    <dbReference type="NCBI Taxonomy" id="101383"/>
    <lineage>
        <taxon>Bacteria</taxon>
        <taxon>Pseudomonadati</taxon>
        <taxon>Bacteroidota</taxon>
        <taxon>Flavobacteriia</taxon>
        <taxon>Flavobacteriales</taxon>
        <taxon>Cryomorphaceae</taxon>
        <taxon>Cryomorpha</taxon>
    </lineage>
</organism>
<dbReference type="RefSeq" id="WP_163283531.1">
    <property type="nucleotide sequence ID" value="NZ_JAAGVY010000005.1"/>
</dbReference>
<name>A0A7K3WMD0_9FLAO</name>
<dbReference type="InterPro" id="IPR042095">
    <property type="entry name" value="SUMF_sf"/>
</dbReference>
<dbReference type="EMBL" id="JAAGVY010000005">
    <property type="protein sequence ID" value="NEN22810.1"/>
    <property type="molecule type" value="Genomic_DNA"/>
</dbReference>
<protein>
    <submittedName>
        <fullName evidence="3">SUMF1/EgtB/PvdO family nonheme iron enzyme</fullName>
    </submittedName>
</protein>
<dbReference type="AlphaFoldDB" id="A0A7K3WMD0"/>
<keyword evidence="4" id="KW-1185">Reference proteome</keyword>
<keyword evidence="1" id="KW-0732">Signal</keyword>
<accession>A0A7K3WMD0</accession>
<sequence length="579" mass="66231">MKTNTSTLISSLALAFAALTLSSCNYESSNATGWNYNDSKNGGFEKAPDYGQETGPGLVLIEGGSFTMGATEEMLTDKWSNIPRRATVSSFYMDETEVTNIYWREYLYWLQRVYSADYPEIYDKALPDTLVWRSKLAYNEPYVDYYLRHPSYNNYPVVGVNWLQANDFCAWRSDRVNEAILIREGLFEHFPQQINEDHFSTDAYYSGQYESGKRVDGLPDLDPDKEFRNVRMEDGILLPRYRLPTEAEWEYAAYGLIGNSYQELITERKVYPWNGHYVREGNNNSRYYGEFVANFVRGRGDYMGVAGSLNDNADVTAPVFSYEPNDYGLYNMAGNVSEWVMDVYRPLSHEDVDEFRPFRGNVYETKVLNSEGNIDDKLTIVTYDVAGVNKYLKDFSKLTEGKLNAEEAQLMENLMAASDQASERFNDGKADEAYTLVRDGIQQIRSSNVRIAPELISGMGQFVEDTPGDLRMRKVRPEENIDRDNYRLADNINYRDGDAQSTKDYLSPAVNDNSMYDYGSSTLISNRSRVYKGGSWRDRAYYLSPGTRRFMDERKATATIGFRCAMDRVGSPKGLNQGK</sequence>
<dbReference type="InterPro" id="IPR051043">
    <property type="entry name" value="Sulfatase_Mod_Factor_Kinase"/>
</dbReference>
<evidence type="ECO:0000313" key="3">
    <source>
        <dbReference type="EMBL" id="NEN22810.1"/>
    </source>
</evidence>
<dbReference type="GO" id="GO:0120147">
    <property type="term" value="F:formylglycine-generating oxidase activity"/>
    <property type="evidence" value="ECO:0007669"/>
    <property type="project" value="TreeGrafter"/>
</dbReference>
<dbReference type="Pfam" id="PF03781">
    <property type="entry name" value="FGE-sulfatase"/>
    <property type="match status" value="1"/>
</dbReference>
<dbReference type="PANTHER" id="PTHR23150:SF19">
    <property type="entry name" value="FORMYLGLYCINE-GENERATING ENZYME"/>
    <property type="match status" value="1"/>
</dbReference>
<dbReference type="PANTHER" id="PTHR23150">
    <property type="entry name" value="SULFATASE MODIFYING FACTOR 1, 2"/>
    <property type="match status" value="1"/>
</dbReference>
<dbReference type="Gene3D" id="3.90.1580.10">
    <property type="entry name" value="paralog of FGE (formylglycine-generating enzyme)"/>
    <property type="match status" value="2"/>
</dbReference>
<proteinExistence type="predicted"/>
<dbReference type="InterPro" id="IPR016187">
    <property type="entry name" value="CTDL_fold"/>
</dbReference>
<dbReference type="InterPro" id="IPR005532">
    <property type="entry name" value="SUMF_dom"/>
</dbReference>
<evidence type="ECO:0000256" key="1">
    <source>
        <dbReference type="SAM" id="SignalP"/>
    </source>
</evidence>
<dbReference type="PROSITE" id="PS51257">
    <property type="entry name" value="PROKAR_LIPOPROTEIN"/>
    <property type="match status" value="1"/>
</dbReference>
<comment type="caution">
    <text evidence="3">The sequence shown here is derived from an EMBL/GenBank/DDBJ whole genome shotgun (WGS) entry which is preliminary data.</text>
</comment>
<reference evidence="3 4" key="1">
    <citation type="submission" date="2020-02" db="EMBL/GenBank/DDBJ databases">
        <title>Out from the shadows clarifying the taxonomy of the family Cryomorphaceae and related taxa by utilizing the GTDB taxonomic framework.</title>
        <authorList>
            <person name="Bowman J.P."/>
        </authorList>
    </citation>
    <scope>NUCLEOTIDE SEQUENCE [LARGE SCALE GENOMIC DNA]</scope>
    <source>
        <strain evidence="3 4">QSSC 1-22</strain>
    </source>
</reference>
<feature type="chain" id="PRO_5029649249" evidence="1">
    <location>
        <begin position="18"/>
        <end position="579"/>
    </location>
</feature>